<evidence type="ECO:0000313" key="10">
    <source>
        <dbReference type="EMBL" id="MBB6185263.1"/>
    </source>
</evidence>
<dbReference type="STRING" id="1543381.LF63_0113215"/>
<dbReference type="PANTHER" id="PTHR10357">
    <property type="entry name" value="ALPHA-AMYLASE FAMILY MEMBER"/>
    <property type="match status" value="1"/>
</dbReference>
<evidence type="ECO:0000313" key="11">
    <source>
        <dbReference type="Proteomes" id="UP000029708"/>
    </source>
</evidence>
<evidence type="ECO:0000313" key="12">
    <source>
        <dbReference type="Proteomes" id="UP000560000"/>
    </source>
</evidence>
<evidence type="ECO:0000256" key="4">
    <source>
        <dbReference type="ARBA" id="ARBA00022729"/>
    </source>
</evidence>
<keyword evidence="11" id="KW-1185">Reference proteome</keyword>
<organism evidence="9 11">
    <name type="scientific">Oleiagrimonas soli</name>
    <dbReference type="NCBI Taxonomy" id="1543381"/>
    <lineage>
        <taxon>Bacteria</taxon>
        <taxon>Pseudomonadati</taxon>
        <taxon>Pseudomonadota</taxon>
        <taxon>Gammaproteobacteria</taxon>
        <taxon>Lysobacterales</taxon>
        <taxon>Rhodanobacteraceae</taxon>
        <taxon>Oleiagrimonas</taxon>
    </lineage>
</organism>
<dbReference type="RefSeq" id="WP_043102537.1">
    <property type="nucleotide sequence ID" value="NZ_JACHET010000001.1"/>
</dbReference>
<protein>
    <recommendedName>
        <fullName evidence="6">Alpha-amylase</fullName>
        <ecNumber evidence="6">3.2.1.1</ecNumber>
    </recommendedName>
</protein>
<reference evidence="9 11" key="1">
    <citation type="submission" date="2014-09" db="EMBL/GenBank/DDBJ databases">
        <title>Xanthomonadaceae 3.5X direct submission.</title>
        <authorList>
            <person name="Fang T."/>
            <person name="Wang H."/>
        </authorList>
    </citation>
    <scope>NUCLEOTIDE SEQUENCE [LARGE SCALE GENOMIC DNA]</scope>
    <source>
        <strain evidence="9 11">3.5X</strain>
    </source>
</reference>
<evidence type="ECO:0000256" key="2">
    <source>
        <dbReference type="ARBA" id="ARBA00008061"/>
    </source>
</evidence>
<reference evidence="10 12" key="2">
    <citation type="submission" date="2020-08" db="EMBL/GenBank/DDBJ databases">
        <title>Genomic Encyclopedia of Type Strains, Phase IV (KMG-IV): sequencing the most valuable type-strain genomes for metagenomic binning, comparative biology and taxonomic classification.</title>
        <authorList>
            <person name="Goeker M."/>
        </authorList>
    </citation>
    <scope>NUCLEOTIDE SEQUENCE [LARGE SCALE GENOMIC DNA]</scope>
    <source>
        <strain evidence="10 12">DSM 107085</strain>
    </source>
</reference>
<comment type="catalytic activity">
    <reaction evidence="6">
        <text>Endohydrolysis of (1-&gt;4)-alpha-D-glucosidic linkages in polysaccharides containing three or more (1-&gt;4)-alpha-linked D-glucose units.</text>
        <dbReference type="EC" id="3.2.1.1"/>
    </reaction>
</comment>
<dbReference type="GO" id="GO:0046872">
    <property type="term" value="F:metal ion binding"/>
    <property type="evidence" value="ECO:0007669"/>
    <property type="project" value="UniProtKB-KW"/>
</dbReference>
<dbReference type="GO" id="GO:0004556">
    <property type="term" value="F:alpha-amylase activity"/>
    <property type="evidence" value="ECO:0007669"/>
    <property type="project" value="UniProtKB-UniRule"/>
</dbReference>
<evidence type="ECO:0000256" key="6">
    <source>
        <dbReference type="RuleBase" id="RU361134"/>
    </source>
</evidence>
<keyword evidence="6 10" id="KW-0326">Glycosidase</keyword>
<keyword evidence="4 7" id="KW-0732">Signal</keyword>
<proteinExistence type="inferred from homology"/>
<comment type="caution">
    <text evidence="9">The sequence shown here is derived from an EMBL/GenBank/DDBJ whole genome shotgun (WGS) entry which is preliminary data.</text>
</comment>
<dbReference type="OrthoDB" id="9805159at2"/>
<feature type="signal peptide" evidence="7">
    <location>
        <begin position="1"/>
        <end position="26"/>
    </location>
</feature>
<dbReference type="SUPFAM" id="SSF51011">
    <property type="entry name" value="Glycosyl hydrolase domain"/>
    <property type="match status" value="1"/>
</dbReference>
<dbReference type="PRINTS" id="PR00110">
    <property type="entry name" value="ALPHAAMYLASE"/>
</dbReference>
<dbReference type="PANTHER" id="PTHR10357:SF215">
    <property type="entry name" value="ALPHA-AMYLASE 1"/>
    <property type="match status" value="1"/>
</dbReference>
<dbReference type="Pfam" id="PF00128">
    <property type="entry name" value="Alpha-amylase"/>
    <property type="match status" value="1"/>
</dbReference>
<dbReference type="Proteomes" id="UP000560000">
    <property type="component" value="Unassembled WGS sequence"/>
</dbReference>
<evidence type="ECO:0000313" key="9">
    <source>
        <dbReference type="EMBL" id="KGI76880.1"/>
    </source>
</evidence>
<dbReference type="Proteomes" id="UP000029708">
    <property type="component" value="Unassembled WGS sequence"/>
</dbReference>
<dbReference type="CDD" id="cd11339">
    <property type="entry name" value="AmyAc_bac_CMD_like_2"/>
    <property type="match status" value="1"/>
</dbReference>
<evidence type="ECO:0000256" key="7">
    <source>
        <dbReference type="SAM" id="SignalP"/>
    </source>
</evidence>
<dbReference type="EMBL" id="JACHET010000001">
    <property type="protein sequence ID" value="MBB6185263.1"/>
    <property type="molecule type" value="Genomic_DNA"/>
</dbReference>
<dbReference type="SUPFAM" id="SSF51445">
    <property type="entry name" value="(Trans)glycosidases"/>
    <property type="match status" value="1"/>
</dbReference>
<keyword evidence="6" id="KW-0119">Carbohydrate metabolism</keyword>
<dbReference type="InterPro" id="IPR017853">
    <property type="entry name" value="GH"/>
</dbReference>
<dbReference type="GO" id="GO:0005975">
    <property type="term" value="P:carbohydrate metabolic process"/>
    <property type="evidence" value="ECO:0007669"/>
    <property type="project" value="InterPro"/>
</dbReference>
<dbReference type="InterPro" id="IPR006047">
    <property type="entry name" value="GH13_cat_dom"/>
</dbReference>
<dbReference type="EMBL" id="JROI01000015">
    <property type="protein sequence ID" value="KGI76880.1"/>
    <property type="molecule type" value="Genomic_DNA"/>
</dbReference>
<evidence type="ECO:0000259" key="8">
    <source>
        <dbReference type="SMART" id="SM00642"/>
    </source>
</evidence>
<gene>
    <name evidence="10" type="ORF">HNQ86_002608</name>
    <name evidence="9" type="ORF">LF63_0113215</name>
</gene>
<dbReference type="EC" id="3.2.1.1" evidence="6"/>
<dbReference type="InterPro" id="IPR006046">
    <property type="entry name" value="Alpha_amylase"/>
</dbReference>
<keyword evidence="9" id="KW-0808">Transferase</keyword>
<comment type="similarity">
    <text evidence="2 5">Belongs to the glycosyl hydrolase 13 family.</text>
</comment>
<sequence>MSIQRRLSASGLALALCLAVGGSASAAAPNAPTDFVGTTQPFASNAIYFVVTDRFVNGDPSNDHRHQGGAHPSFDIPVHGPNGQTANIGYLGGDFKGVLENADYIRDMGFGAVWITPIVDNPDQAFTGGDPVKWGSILTDRGKSGYHGYWGINFYRVDEHLPSKHLDYAQFTRGMHAAGLKVVQDIVLNHGSPAFSMPVKQPQFGQIFDADGKLIADEDNLPPWKLDPVKHPLQRFYNAWPDLAQLSNNDDQNPAVLKYFVGAYLKWIGEGADAFRIDTMNHMSTRFWAKFAAAIHARHPGFFMFGEAFDANVDNLGKYTWKSGGSMSLLDFPLKDAMRDVFEHPHSDFGKLQAVLYLTNGPYTNPYRLVTFYDNHDMKRLDASDDGFIDANNFLFTTRGIPAIYYGSEIGFERGKGEHQGNRNYFGQKRIDAAPQSPIYQHLKRIAQLRARTPALQRGLMLVERMHGDQAAFYRVLQHDGTHQIALVLLNKGDTDADFAIHRYLQGGHWKAALGGADVEVPAGGTLHASVPAHGARVYLLDAIARQPELVAELTRLMTERGHPSGVYTH</sequence>
<evidence type="ECO:0000256" key="5">
    <source>
        <dbReference type="RuleBase" id="RU003615"/>
    </source>
</evidence>
<comment type="cofactor">
    <cofactor evidence="1">
        <name>Ca(2+)</name>
        <dbReference type="ChEBI" id="CHEBI:29108"/>
    </cofactor>
</comment>
<name>A0A099CV27_9GAMM</name>
<feature type="domain" description="Glycosyl hydrolase family 13 catalytic" evidence="8">
    <location>
        <begin position="49"/>
        <end position="450"/>
    </location>
</feature>
<dbReference type="SMART" id="SM00642">
    <property type="entry name" value="Aamy"/>
    <property type="match status" value="1"/>
</dbReference>
<keyword evidence="6" id="KW-0378">Hydrolase</keyword>
<feature type="chain" id="PRO_5033217065" description="Alpha-amylase" evidence="7">
    <location>
        <begin position="27"/>
        <end position="570"/>
    </location>
</feature>
<evidence type="ECO:0000256" key="1">
    <source>
        <dbReference type="ARBA" id="ARBA00001913"/>
    </source>
</evidence>
<dbReference type="AlphaFoldDB" id="A0A099CV27"/>
<evidence type="ECO:0000256" key="3">
    <source>
        <dbReference type="ARBA" id="ARBA00022723"/>
    </source>
</evidence>
<dbReference type="HOGENOM" id="CLU_503381_0_0_6"/>
<dbReference type="GO" id="GO:0016740">
    <property type="term" value="F:transferase activity"/>
    <property type="evidence" value="ECO:0007669"/>
    <property type="project" value="UniProtKB-KW"/>
</dbReference>
<accession>A0A099CV27</accession>
<dbReference type="Gene3D" id="3.20.20.80">
    <property type="entry name" value="Glycosidases"/>
    <property type="match status" value="1"/>
</dbReference>
<keyword evidence="3" id="KW-0479">Metal-binding</keyword>